<accession>A0A0X3NN59</accession>
<dbReference type="AlphaFoldDB" id="A0A0X3NN59"/>
<organism evidence="1">
    <name type="scientific">Schistocephalus solidus</name>
    <name type="common">Tapeworm</name>
    <dbReference type="NCBI Taxonomy" id="70667"/>
    <lineage>
        <taxon>Eukaryota</taxon>
        <taxon>Metazoa</taxon>
        <taxon>Spiralia</taxon>
        <taxon>Lophotrochozoa</taxon>
        <taxon>Platyhelminthes</taxon>
        <taxon>Cestoda</taxon>
        <taxon>Eucestoda</taxon>
        <taxon>Diphyllobothriidea</taxon>
        <taxon>Diphyllobothriidae</taxon>
        <taxon>Schistocephalus</taxon>
    </lineage>
</organism>
<dbReference type="EMBL" id="GEEE01022067">
    <property type="protein sequence ID" value="JAP41158.1"/>
    <property type="molecule type" value="Transcribed_RNA"/>
</dbReference>
<protein>
    <submittedName>
        <fullName evidence="1">Uncharacterized protein</fullName>
    </submittedName>
</protein>
<name>A0A0X3NN59_SCHSO</name>
<gene>
    <name evidence="1" type="ORF">TR88049</name>
</gene>
<reference evidence="1" key="1">
    <citation type="submission" date="2016-01" db="EMBL/GenBank/DDBJ databases">
        <title>Reference transcriptome for the parasite Schistocephalus solidus: insights into the molecular evolution of parasitism.</title>
        <authorList>
            <person name="Hebert F.O."/>
            <person name="Grambauer S."/>
            <person name="Barber I."/>
            <person name="Landry C.R."/>
            <person name="Aubin-Horth N."/>
        </authorList>
    </citation>
    <scope>NUCLEOTIDE SEQUENCE</scope>
</reference>
<proteinExistence type="predicted"/>
<evidence type="ECO:0000313" key="1">
    <source>
        <dbReference type="EMBL" id="JAP41158.1"/>
    </source>
</evidence>
<sequence>MGFFTDEITEKLRFYGRHREKCVLYGSPIYHLIVACFPLLRHLPASLADVVHEWNFSHHFDQHRMEEALEGASKRTNDHLRRYDSHFLGNNSVAAKRDFGCTIQYTSTHLND</sequence>